<dbReference type="CDD" id="cd02440">
    <property type="entry name" value="AdoMet_MTases"/>
    <property type="match status" value="1"/>
</dbReference>
<dbReference type="RefSeq" id="WP_066735998.1">
    <property type="nucleotide sequence ID" value="NZ_JAJCIQ010000002.1"/>
</dbReference>
<evidence type="ECO:0000313" key="2">
    <source>
        <dbReference type="EMBL" id="MCB7386950.1"/>
    </source>
</evidence>
<dbReference type="Pfam" id="PF08241">
    <property type="entry name" value="Methyltransf_11"/>
    <property type="match status" value="1"/>
</dbReference>
<gene>
    <name evidence="2" type="ORF">LIZ65_06580</name>
</gene>
<protein>
    <submittedName>
        <fullName evidence="2">Class I SAM-dependent methyltransferase</fullName>
    </submittedName>
</protein>
<keyword evidence="2" id="KW-0489">Methyltransferase</keyword>
<dbReference type="GO" id="GO:0032259">
    <property type="term" value="P:methylation"/>
    <property type="evidence" value="ECO:0007669"/>
    <property type="project" value="UniProtKB-KW"/>
</dbReference>
<dbReference type="InterPro" id="IPR013216">
    <property type="entry name" value="Methyltransf_11"/>
</dbReference>
<dbReference type="GO" id="GO:0008168">
    <property type="term" value="F:methyltransferase activity"/>
    <property type="evidence" value="ECO:0007669"/>
    <property type="project" value="UniProtKB-KW"/>
</dbReference>
<evidence type="ECO:0000313" key="3">
    <source>
        <dbReference type="Proteomes" id="UP001299546"/>
    </source>
</evidence>
<dbReference type="PANTHER" id="PTHR43861:SF1">
    <property type="entry name" value="TRANS-ACONITATE 2-METHYLTRANSFERASE"/>
    <property type="match status" value="1"/>
</dbReference>
<proteinExistence type="predicted"/>
<sequence length="230" mass="26636">MSNTVIGQWDDAALVYAHSQEVSSLTKINKEIVFKRFKNIGKKTVLDLGCGYGNYTDFFWKEGADVIGCDGSAKMLHIAQEKYPHCKFELVDIEKSLPYKEGQFDIVFCNQVLMDIERLEEILTEISRIIKTNGIFYMSIVHPAFYDGDWLRDESGYCKAKIIQKYLSEYSFDNEFWGVTSHFHRPVSRYINAALQSGFALTELLEPESYDGVEKNKEIPLFLFLEFRRV</sequence>
<keyword evidence="2" id="KW-0808">Transferase</keyword>
<feature type="domain" description="Methyltransferase type 11" evidence="1">
    <location>
        <begin position="46"/>
        <end position="137"/>
    </location>
</feature>
<reference evidence="2 3" key="1">
    <citation type="submission" date="2021-10" db="EMBL/GenBank/DDBJ databases">
        <title>Collection of gut derived symbiotic bacterial strains cultured from healthy donors.</title>
        <authorList>
            <person name="Lin H."/>
            <person name="Littmann E."/>
            <person name="Kohout C."/>
            <person name="Pamer E.G."/>
        </authorList>
    </citation>
    <scope>NUCLEOTIDE SEQUENCE [LARGE SCALE GENOMIC DNA]</scope>
    <source>
        <strain evidence="2 3">DFI.1.165</strain>
    </source>
</reference>
<dbReference type="SUPFAM" id="SSF53335">
    <property type="entry name" value="S-adenosyl-L-methionine-dependent methyltransferases"/>
    <property type="match status" value="1"/>
</dbReference>
<name>A0ABS8DEZ1_9FIRM</name>
<dbReference type="EMBL" id="JAJCIS010000002">
    <property type="protein sequence ID" value="MCB7386950.1"/>
    <property type="molecule type" value="Genomic_DNA"/>
</dbReference>
<dbReference type="PANTHER" id="PTHR43861">
    <property type="entry name" value="TRANS-ACONITATE 2-METHYLTRANSFERASE-RELATED"/>
    <property type="match status" value="1"/>
</dbReference>
<keyword evidence="3" id="KW-1185">Reference proteome</keyword>
<accession>A0ABS8DEZ1</accession>
<dbReference type="Gene3D" id="3.40.50.150">
    <property type="entry name" value="Vaccinia Virus protein VP39"/>
    <property type="match status" value="1"/>
</dbReference>
<evidence type="ECO:0000259" key="1">
    <source>
        <dbReference type="Pfam" id="PF08241"/>
    </source>
</evidence>
<comment type="caution">
    <text evidence="2">The sequence shown here is derived from an EMBL/GenBank/DDBJ whole genome shotgun (WGS) entry which is preliminary data.</text>
</comment>
<organism evidence="2 3">
    <name type="scientific">Bariatricus massiliensis</name>
    <dbReference type="NCBI Taxonomy" id="1745713"/>
    <lineage>
        <taxon>Bacteria</taxon>
        <taxon>Bacillati</taxon>
        <taxon>Bacillota</taxon>
        <taxon>Clostridia</taxon>
        <taxon>Lachnospirales</taxon>
        <taxon>Lachnospiraceae</taxon>
        <taxon>Bariatricus</taxon>
    </lineage>
</organism>
<dbReference type="InterPro" id="IPR029063">
    <property type="entry name" value="SAM-dependent_MTases_sf"/>
</dbReference>
<dbReference type="Proteomes" id="UP001299546">
    <property type="component" value="Unassembled WGS sequence"/>
</dbReference>